<keyword evidence="1" id="KW-0472">Membrane</keyword>
<evidence type="ECO:0000313" key="3">
    <source>
        <dbReference type="Proteomes" id="UP001161390"/>
    </source>
</evidence>
<dbReference type="Proteomes" id="UP001161390">
    <property type="component" value="Unassembled WGS sequence"/>
</dbReference>
<proteinExistence type="predicted"/>
<feature type="transmembrane region" description="Helical" evidence="1">
    <location>
        <begin position="16"/>
        <end position="38"/>
    </location>
</feature>
<organism evidence="2 3">
    <name type="scientific">Algimonas porphyrae</name>
    <dbReference type="NCBI Taxonomy" id="1128113"/>
    <lineage>
        <taxon>Bacteria</taxon>
        <taxon>Pseudomonadati</taxon>
        <taxon>Pseudomonadota</taxon>
        <taxon>Alphaproteobacteria</taxon>
        <taxon>Maricaulales</taxon>
        <taxon>Robiginitomaculaceae</taxon>
        <taxon>Algimonas</taxon>
    </lineage>
</organism>
<dbReference type="EMBL" id="BSNJ01000002">
    <property type="protein sequence ID" value="GLQ19878.1"/>
    <property type="molecule type" value="Genomic_DNA"/>
</dbReference>
<keyword evidence="1" id="KW-0812">Transmembrane</keyword>
<keyword evidence="3" id="KW-1185">Reference proteome</keyword>
<accession>A0ABQ5UX42</accession>
<feature type="transmembrane region" description="Helical" evidence="1">
    <location>
        <begin position="50"/>
        <end position="70"/>
    </location>
</feature>
<keyword evidence="1" id="KW-1133">Transmembrane helix</keyword>
<evidence type="ECO:0000313" key="2">
    <source>
        <dbReference type="EMBL" id="GLQ19878.1"/>
    </source>
</evidence>
<protein>
    <submittedName>
        <fullName evidence="2">Uncharacterized protein</fullName>
    </submittedName>
</protein>
<name>A0ABQ5UX42_9PROT</name>
<sequence>MSPESLSNRWLSLRCWLLRSVLPAASALLAMLLLLRVISPDPVTLDHTAVMVGFAALYFSLFRGCHILMIRSLHADMMRRHPDAYRAKLLALADGTLRRRNLGFTLARVKRDILVEAKAETDRKRRDLFPR</sequence>
<dbReference type="RefSeq" id="WP_284369936.1">
    <property type="nucleotide sequence ID" value="NZ_BSNJ01000002.1"/>
</dbReference>
<gene>
    <name evidence="2" type="ORF">GCM10007854_08330</name>
</gene>
<evidence type="ECO:0000256" key="1">
    <source>
        <dbReference type="SAM" id="Phobius"/>
    </source>
</evidence>
<reference evidence="2" key="1">
    <citation type="journal article" date="2014" name="Int. J. Syst. Evol. Microbiol.">
        <title>Complete genome of a new Firmicutes species belonging to the dominant human colonic microbiota ('Ruminococcus bicirculans') reveals two chromosomes and a selective capacity to utilize plant glucans.</title>
        <authorList>
            <consortium name="NISC Comparative Sequencing Program"/>
            <person name="Wegmann U."/>
            <person name="Louis P."/>
            <person name="Goesmann A."/>
            <person name="Henrissat B."/>
            <person name="Duncan S.H."/>
            <person name="Flint H.J."/>
        </authorList>
    </citation>
    <scope>NUCLEOTIDE SEQUENCE</scope>
    <source>
        <strain evidence="2">NBRC 108216</strain>
    </source>
</reference>
<comment type="caution">
    <text evidence="2">The sequence shown here is derived from an EMBL/GenBank/DDBJ whole genome shotgun (WGS) entry which is preliminary data.</text>
</comment>
<reference evidence="2" key="2">
    <citation type="submission" date="2023-01" db="EMBL/GenBank/DDBJ databases">
        <title>Draft genome sequence of Algimonas porphyrae strain NBRC 108216.</title>
        <authorList>
            <person name="Sun Q."/>
            <person name="Mori K."/>
        </authorList>
    </citation>
    <scope>NUCLEOTIDE SEQUENCE</scope>
    <source>
        <strain evidence="2">NBRC 108216</strain>
    </source>
</reference>